<dbReference type="AlphaFoldDB" id="A0AAV7KD98"/>
<dbReference type="Gene3D" id="3.30.420.10">
    <property type="entry name" value="Ribonuclease H-like superfamily/Ribonuclease H"/>
    <property type="match status" value="1"/>
</dbReference>
<evidence type="ECO:0000313" key="2">
    <source>
        <dbReference type="Proteomes" id="UP001165289"/>
    </source>
</evidence>
<comment type="caution">
    <text evidence="1">The sequence shown here is derived from an EMBL/GenBank/DDBJ whole genome shotgun (WGS) entry which is preliminary data.</text>
</comment>
<sequence length="125" mass="14334">MLSEYKESDPRRLAEIITGDETWIRYDEPLSKERNKVWVVKGEVPPLNPRPDFRDQEVRYSIFFDAHGPVAEIIIPKEGRQLLGTFMPTVASQKWKNITGSEGQSLERGACDYCTVMHAHIKLSS</sequence>
<protein>
    <submittedName>
        <fullName evidence="1">Transposase</fullName>
    </submittedName>
</protein>
<accession>A0AAV7KD98</accession>
<evidence type="ECO:0000313" key="1">
    <source>
        <dbReference type="EMBL" id="KAI6658316.1"/>
    </source>
</evidence>
<organism evidence="1 2">
    <name type="scientific">Oopsacas minuta</name>
    <dbReference type="NCBI Taxonomy" id="111878"/>
    <lineage>
        <taxon>Eukaryota</taxon>
        <taxon>Metazoa</taxon>
        <taxon>Porifera</taxon>
        <taxon>Hexactinellida</taxon>
        <taxon>Hexasterophora</taxon>
        <taxon>Lyssacinosida</taxon>
        <taxon>Leucopsacidae</taxon>
        <taxon>Oopsacas</taxon>
    </lineage>
</organism>
<proteinExistence type="predicted"/>
<dbReference type="Proteomes" id="UP001165289">
    <property type="component" value="Unassembled WGS sequence"/>
</dbReference>
<dbReference type="GO" id="GO:0003676">
    <property type="term" value="F:nucleic acid binding"/>
    <property type="evidence" value="ECO:0007669"/>
    <property type="project" value="InterPro"/>
</dbReference>
<gene>
    <name evidence="1" type="ORF">LOD99_15585</name>
</gene>
<dbReference type="EMBL" id="JAKMXF010000099">
    <property type="protein sequence ID" value="KAI6658316.1"/>
    <property type="molecule type" value="Genomic_DNA"/>
</dbReference>
<name>A0AAV7KD98_9METZ</name>
<keyword evidence="2" id="KW-1185">Reference proteome</keyword>
<reference evidence="1 2" key="1">
    <citation type="journal article" date="2023" name="BMC Biol.">
        <title>The compact genome of the sponge Oopsacas minuta (Hexactinellida) is lacking key metazoan core genes.</title>
        <authorList>
            <person name="Santini S."/>
            <person name="Schenkelaars Q."/>
            <person name="Jourda C."/>
            <person name="Duchesne M."/>
            <person name="Belahbib H."/>
            <person name="Rocher C."/>
            <person name="Selva M."/>
            <person name="Riesgo A."/>
            <person name="Vervoort M."/>
            <person name="Leys S.P."/>
            <person name="Kodjabachian L."/>
            <person name="Le Bivic A."/>
            <person name="Borchiellini C."/>
            <person name="Claverie J.M."/>
            <person name="Renard E."/>
        </authorList>
    </citation>
    <scope>NUCLEOTIDE SEQUENCE [LARGE SCALE GENOMIC DNA]</scope>
    <source>
        <strain evidence="1">SPO-2</strain>
    </source>
</reference>
<dbReference type="InterPro" id="IPR036397">
    <property type="entry name" value="RNaseH_sf"/>
</dbReference>